<comment type="subcellular location">
    <subcellularLocation>
        <location evidence="1">Mitochondrion inner membrane</location>
    </subcellularLocation>
</comment>
<reference evidence="9" key="1">
    <citation type="submission" date="2019-06" db="EMBL/GenBank/DDBJ databases">
        <authorList>
            <person name="Zheng W."/>
        </authorList>
    </citation>
    <scope>NUCLEOTIDE SEQUENCE</scope>
    <source>
        <strain evidence="9">QDHG01</strain>
    </source>
</reference>
<feature type="domain" description="Peptidase S26" evidence="8">
    <location>
        <begin position="34"/>
        <end position="116"/>
    </location>
</feature>
<dbReference type="Gene3D" id="2.10.109.10">
    <property type="entry name" value="Umud Fragment, subunit A"/>
    <property type="match status" value="1"/>
</dbReference>
<dbReference type="AlphaFoldDB" id="A0A8J8NHL5"/>
<dbReference type="InterPro" id="IPR052064">
    <property type="entry name" value="Mito_IMP1_subunit"/>
</dbReference>
<comment type="similarity">
    <text evidence="6">Belongs to the peptidase S26 family. IMP1 subfamily.</text>
</comment>
<evidence type="ECO:0000256" key="4">
    <source>
        <dbReference type="ARBA" id="ARBA00023128"/>
    </source>
</evidence>
<protein>
    <recommendedName>
        <fullName evidence="8">Peptidase S26 domain-containing protein</fullName>
    </recommendedName>
</protein>
<keyword evidence="3" id="KW-0378">Hydrolase</keyword>
<feature type="active site" evidence="7">
    <location>
        <position position="57"/>
    </location>
</feature>
<dbReference type="InterPro" id="IPR000223">
    <property type="entry name" value="Pept_S26A_signal_pept_1"/>
</dbReference>
<dbReference type="OrthoDB" id="308440at2759"/>
<dbReference type="CDD" id="cd06530">
    <property type="entry name" value="S26_SPase_I"/>
    <property type="match status" value="1"/>
</dbReference>
<keyword evidence="2" id="KW-0999">Mitochondrion inner membrane</keyword>
<feature type="domain" description="Peptidase S26" evidence="8">
    <location>
        <begin position="125"/>
        <end position="165"/>
    </location>
</feature>
<comment type="caution">
    <text evidence="9">The sequence shown here is derived from an EMBL/GenBank/DDBJ whole genome shotgun (WGS) entry which is preliminary data.</text>
</comment>
<evidence type="ECO:0000256" key="1">
    <source>
        <dbReference type="ARBA" id="ARBA00004273"/>
    </source>
</evidence>
<name>A0A8J8NHL5_HALGN</name>
<dbReference type="PRINTS" id="PR00727">
    <property type="entry name" value="LEADERPTASE"/>
</dbReference>
<dbReference type="EMBL" id="RRYP01015827">
    <property type="protein sequence ID" value="TNV75331.1"/>
    <property type="molecule type" value="Genomic_DNA"/>
</dbReference>
<evidence type="ECO:0000256" key="6">
    <source>
        <dbReference type="ARBA" id="ARBA00038445"/>
    </source>
</evidence>
<keyword evidence="10" id="KW-1185">Reference proteome</keyword>
<dbReference type="GO" id="GO:0042720">
    <property type="term" value="C:mitochondrial inner membrane peptidase complex"/>
    <property type="evidence" value="ECO:0007669"/>
    <property type="project" value="TreeGrafter"/>
</dbReference>
<evidence type="ECO:0000256" key="2">
    <source>
        <dbReference type="ARBA" id="ARBA00022792"/>
    </source>
</evidence>
<dbReference type="InterPro" id="IPR019758">
    <property type="entry name" value="Pept_S26A_signal_pept_1_CS"/>
</dbReference>
<evidence type="ECO:0000256" key="3">
    <source>
        <dbReference type="ARBA" id="ARBA00022801"/>
    </source>
</evidence>
<dbReference type="PANTHER" id="PTHR12383">
    <property type="entry name" value="PROTEASE FAMILY S26 MITOCHONDRIAL INNER MEMBRANE PROTEASE-RELATED"/>
    <property type="match status" value="1"/>
</dbReference>
<accession>A0A8J8NHL5</accession>
<proteinExistence type="inferred from homology"/>
<evidence type="ECO:0000256" key="7">
    <source>
        <dbReference type="PIRSR" id="PIRSR600223-1"/>
    </source>
</evidence>
<organism evidence="9 10">
    <name type="scientific">Halteria grandinella</name>
    <dbReference type="NCBI Taxonomy" id="5974"/>
    <lineage>
        <taxon>Eukaryota</taxon>
        <taxon>Sar</taxon>
        <taxon>Alveolata</taxon>
        <taxon>Ciliophora</taxon>
        <taxon>Intramacronucleata</taxon>
        <taxon>Spirotrichea</taxon>
        <taxon>Stichotrichia</taxon>
        <taxon>Sporadotrichida</taxon>
        <taxon>Halteriidae</taxon>
        <taxon>Halteria</taxon>
    </lineage>
</organism>
<dbReference type="InterPro" id="IPR019533">
    <property type="entry name" value="Peptidase_S26"/>
</dbReference>
<dbReference type="GO" id="GO:0006627">
    <property type="term" value="P:protein processing involved in protein targeting to mitochondrion"/>
    <property type="evidence" value="ECO:0007669"/>
    <property type="project" value="TreeGrafter"/>
</dbReference>
<feature type="active site" evidence="7">
    <location>
        <position position="102"/>
    </location>
</feature>
<keyword evidence="5" id="KW-0472">Membrane</keyword>
<evidence type="ECO:0000259" key="8">
    <source>
        <dbReference type="Pfam" id="PF10502"/>
    </source>
</evidence>
<evidence type="ECO:0000256" key="5">
    <source>
        <dbReference type="ARBA" id="ARBA00023136"/>
    </source>
</evidence>
<dbReference type="InterPro" id="IPR036286">
    <property type="entry name" value="LexA/Signal_pep-like_sf"/>
</dbReference>
<dbReference type="Pfam" id="PF10502">
    <property type="entry name" value="Peptidase_S26"/>
    <property type="match status" value="2"/>
</dbReference>
<dbReference type="SUPFAM" id="SSF51306">
    <property type="entry name" value="LexA/Signal peptidase"/>
    <property type="match status" value="1"/>
</dbReference>
<dbReference type="Proteomes" id="UP000785679">
    <property type="component" value="Unassembled WGS sequence"/>
</dbReference>
<dbReference type="PROSITE" id="PS00761">
    <property type="entry name" value="SPASE_I_3"/>
    <property type="match status" value="1"/>
</dbReference>
<evidence type="ECO:0000313" key="9">
    <source>
        <dbReference type="EMBL" id="TNV75331.1"/>
    </source>
</evidence>
<dbReference type="GO" id="GO:0004252">
    <property type="term" value="F:serine-type endopeptidase activity"/>
    <property type="evidence" value="ECO:0007669"/>
    <property type="project" value="InterPro"/>
</dbReference>
<dbReference type="PANTHER" id="PTHR12383:SF16">
    <property type="entry name" value="MITOCHONDRIAL INNER MEMBRANE PROTEASE SUBUNIT 1"/>
    <property type="match status" value="1"/>
</dbReference>
<dbReference type="GO" id="GO:0006465">
    <property type="term" value="P:signal peptide processing"/>
    <property type="evidence" value="ECO:0007669"/>
    <property type="project" value="InterPro"/>
</dbReference>
<sequence length="174" mass="19784">MSSLLRNLFSKHPEVVSTVKSTARDTYIALCLTGQLLTLAYLFDRYLFRLVGVKGPSMLPTIGERNNLLLLDCFTYAFLRSPQKNDIVVAENPFKPGHTLVKRVLYVEGEMAEVMDQRSQGYVSVKVPKGHVWIEGDNKSNSRDSRDFGPISVNLVDGVVRARVWPWELRQRLD</sequence>
<evidence type="ECO:0000313" key="10">
    <source>
        <dbReference type="Proteomes" id="UP000785679"/>
    </source>
</evidence>
<gene>
    <name evidence="9" type="ORF">FGO68_gene15189</name>
</gene>
<keyword evidence="4" id="KW-0496">Mitochondrion</keyword>